<evidence type="ECO:0000256" key="2">
    <source>
        <dbReference type="ARBA" id="ARBA00022670"/>
    </source>
</evidence>
<name>A0A9W6RFR0_9ACTN</name>
<reference evidence="10" key="1">
    <citation type="submission" date="2023-03" db="EMBL/GenBank/DDBJ databases">
        <title>Actinoallomurus iriomotensis NBRC 103681.</title>
        <authorList>
            <person name="Ichikawa N."/>
            <person name="Sato H."/>
            <person name="Tonouchi N."/>
        </authorList>
    </citation>
    <scope>NUCLEOTIDE SEQUENCE</scope>
    <source>
        <strain evidence="10">NBRC 103681</strain>
    </source>
</reference>
<keyword evidence="4 8" id="KW-0378">Hydrolase</keyword>
<dbReference type="GO" id="GO:0008233">
    <property type="term" value="F:peptidase activity"/>
    <property type="evidence" value="ECO:0007669"/>
    <property type="project" value="UniProtKB-KW"/>
</dbReference>
<dbReference type="InterPro" id="IPR036590">
    <property type="entry name" value="SRAP-like"/>
</dbReference>
<organism evidence="10 11">
    <name type="scientific">Actinoallomurus iriomotensis</name>
    <dbReference type="NCBI Taxonomy" id="478107"/>
    <lineage>
        <taxon>Bacteria</taxon>
        <taxon>Bacillati</taxon>
        <taxon>Actinomycetota</taxon>
        <taxon>Actinomycetes</taxon>
        <taxon>Streptosporangiales</taxon>
        <taxon>Thermomonosporaceae</taxon>
        <taxon>Actinoallomurus</taxon>
    </lineage>
</organism>
<dbReference type="EC" id="3.4.-.-" evidence="8"/>
<dbReference type="PANTHER" id="PTHR13604">
    <property type="entry name" value="DC12-RELATED"/>
    <property type="match status" value="1"/>
</dbReference>
<protein>
    <recommendedName>
        <fullName evidence="8">Abasic site processing protein</fullName>
        <ecNumber evidence="8">3.4.-.-</ecNumber>
    </recommendedName>
</protein>
<keyword evidence="3" id="KW-0227">DNA damage</keyword>
<accession>A0A9W6RFR0</accession>
<dbReference type="GO" id="GO:0003697">
    <property type="term" value="F:single-stranded DNA binding"/>
    <property type="evidence" value="ECO:0007669"/>
    <property type="project" value="InterPro"/>
</dbReference>
<dbReference type="Gene3D" id="3.90.1680.10">
    <property type="entry name" value="SOS response associated peptidase-like"/>
    <property type="match status" value="2"/>
</dbReference>
<proteinExistence type="inferred from homology"/>
<dbReference type="Pfam" id="PF02586">
    <property type="entry name" value="SRAP"/>
    <property type="match status" value="2"/>
</dbReference>
<comment type="similarity">
    <text evidence="1 8">Belongs to the SOS response-associated peptidase family.</text>
</comment>
<evidence type="ECO:0000313" key="10">
    <source>
        <dbReference type="EMBL" id="GLY73090.1"/>
    </source>
</evidence>
<dbReference type="Proteomes" id="UP001165135">
    <property type="component" value="Unassembled WGS sequence"/>
</dbReference>
<evidence type="ECO:0000256" key="7">
    <source>
        <dbReference type="ARBA" id="ARBA00023239"/>
    </source>
</evidence>
<feature type="region of interest" description="Disordered" evidence="9">
    <location>
        <begin position="45"/>
        <end position="157"/>
    </location>
</feature>
<keyword evidence="5" id="KW-0190">Covalent protein-DNA linkage</keyword>
<comment type="caution">
    <text evidence="10">The sequence shown here is derived from an EMBL/GenBank/DDBJ whole genome shotgun (WGS) entry which is preliminary data.</text>
</comment>
<keyword evidence="6" id="KW-0238">DNA-binding</keyword>
<keyword evidence="2 8" id="KW-0645">Protease</keyword>
<feature type="compositionally biased region" description="Low complexity" evidence="9">
    <location>
        <begin position="95"/>
        <end position="106"/>
    </location>
</feature>
<dbReference type="SUPFAM" id="SSF143081">
    <property type="entry name" value="BB1717-like"/>
    <property type="match status" value="2"/>
</dbReference>
<dbReference type="GO" id="GO:0006508">
    <property type="term" value="P:proteolysis"/>
    <property type="evidence" value="ECO:0007669"/>
    <property type="project" value="UniProtKB-KW"/>
</dbReference>
<keyword evidence="7" id="KW-0456">Lyase</keyword>
<gene>
    <name evidence="10" type="ORF">Airi01_013570</name>
</gene>
<evidence type="ECO:0000256" key="4">
    <source>
        <dbReference type="ARBA" id="ARBA00022801"/>
    </source>
</evidence>
<dbReference type="GO" id="GO:0016829">
    <property type="term" value="F:lyase activity"/>
    <property type="evidence" value="ECO:0007669"/>
    <property type="project" value="UniProtKB-KW"/>
</dbReference>
<dbReference type="RefSeq" id="WP_285618337.1">
    <property type="nucleotide sequence ID" value="NZ_BSTJ01000001.1"/>
</dbReference>
<evidence type="ECO:0000313" key="11">
    <source>
        <dbReference type="Proteomes" id="UP001165135"/>
    </source>
</evidence>
<dbReference type="InterPro" id="IPR003738">
    <property type="entry name" value="SRAP"/>
</dbReference>
<dbReference type="PANTHER" id="PTHR13604:SF0">
    <property type="entry name" value="ABASIC SITE PROCESSING PROTEIN HMCES"/>
    <property type="match status" value="1"/>
</dbReference>
<sequence>MCGRYASTRGRQELVDFFGVDGDEADDLEPDYNVAPTKPVPVILTRRSGSDAASGVGGEARAVRGAGEERTRPANAGPSDAASGMSDEWTRPPNAGGTAAASGVSGERTRPAGASGGYAGSGVRDDERSARRASEGRTSPEYAGGGRAVGATEGEEPAGRDLRELHIARWGLVPFWAKDVSIGARMINARVETAHEKPAFRRSFALHRCVVPADGYYEWQVTGDGVKQPHFIRPADGGILVMAGLYAVWRSPDAPGGRLLSCTILTTEATDDLGRIHDRMPMLVEPDRFDAWLDPALTDPDEVRSLLVPAAEGRLESYPVSTAVNKVANNGPELVRPLPRMGTSSVSPLTLF</sequence>
<evidence type="ECO:0000256" key="8">
    <source>
        <dbReference type="RuleBase" id="RU364100"/>
    </source>
</evidence>
<evidence type="ECO:0000256" key="5">
    <source>
        <dbReference type="ARBA" id="ARBA00023124"/>
    </source>
</evidence>
<evidence type="ECO:0000256" key="6">
    <source>
        <dbReference type="ARBA" id="ARBA00023125"/>
    </source>
</evidence>
<dbReference type="AlphaFoldDB" id="A0A9W6RFR0"/>
<dbReference type="EMBL" id="BSTJ01000001">
    <property type="protein sequence ID" value="GLY73090.1"/>
    <property type="molecule type" value="Genomic_DNA"/>
</dbReference>
<evidence type="ECO:0000256" key="1">
    <source>
        <dbReference type="ARBA" id="ARBA00008136"/>
    </source>
</evidence>
<dbReference type="GO" id="GO:0106300">
    <property type="term" value="P:protein-DNA covalent cross-linking repair"/>
    <property type="evidence" value="ECO:0007669"/>
    <property type="project" value="InterPro"/>
</dbReference>
<evidence type="ECO:0000256" key="3">
    <source>
        <dbReference type="ARBA" id="ARBA00022763"/>
    </source>
</evidence>
<evidence type="ECO:0000256" key="9">
    <source>
        <dbReference type="SAM" id="MobiDB-lite"/>
    </source>
</evidence>
<feature type="compositionally biased region" description="Basic and acidic residues" evidence="9">
    <location>
        <begin position="123"/>
        <end position="135"/>
    </location>
</feature>